<accession>A0ABY1L1P1</accession>
<keyword evidence="2" id="KW-0732">Signal</keyword>
<organism evidence="3 4">
    <name type="scientific">Zobellia uliginosa</name>
    <dbReference type="NCBI Taxonomy" id="143224"/>
    <lineage>
        <taxon>Bacteria</taxon>
        <taxon>Pseudomonadati</taxon>
        <taxon>Bacteroidota</taxon>
        <taxon>Flavobacteriia</taxon>
        <taxon>Flavobacteriales</taxon>
        <taxon>Flavobacteriaceae</taxon>
        <taxon>Zobellia</taxon>
    </lineage>
</organism>
<keyword evidence="1" id="KW-0175">Coiled coil</keyword>
<dbReference type="InterPro" id="IPR029062">
    <property type="entry name" value="Class_I_gatase-like"/>
</dbReference>
<keyword evidence="4" id="KW-1185">Reference proteome</keyword>
<evidence type="ECO:0000313" key="4">
    <source>
        <dbReference type="Proteomes" id="UP000185728"/>
    </source>
</evidence>
<name>A0ABY1L1P1_9FLAO</name>
<dbReference type="Proteomes" id="UP000185728">
    <property type="component" value="Unassembled WGS sequence"/>
</dbReference>
<sequence>MKKKYKLLLLLLFANCFAAQAQDLERKAEKKITRLETLMSKAEREGFDVTREKTIIWFSKEFLKIARWDENNTDFIQSTFEEFKPLKGDKAQMAKDLPNFERKKVVEILDKGIANLTRVMNGTIVRRPVAKVDWENIKVEKDQFTSNGKPVFLYDYFSKSMGNPTLDSNIYNDHLGNIDRIGGVTPLLLNEDRTFNQRTLNRIVRHPDTKAGYLLLWNTNIPEWIEKQEPEVTKGVNTFMGFDIDNPLMREVWGSIMQKTGEVTKGRKAVQLGYILANEPHWLSEEGNWAYKLGEMNELSSYTLDKFKSWLIKKYNNDLAQLNKNWKTEFETFKDISFVFPLKKETKGSPFRYDWDRFNMDRVTEWFSFLQTELHKTNPKGDTHIKLISHFFSDDERSHGIDLESLTELTTMIGDDAKTRERDIRFDKPEFWEANYSYHWQELCVSYDFMESVSPDKIHVNSETHFLSSVAWRKLDTSPEYVRNNFWLATLHGMDAGLSWFWARDPDGSPEARFENNIYSKDRALSESFAASVNMQPQVANELTQVMMDLNSFSEEIMALRRQRKPIRLFHSETSAINKEHHMTQQYDLYESLFFEGFPVGYATENIIKKQDSKNWDVLLVYKTEYVTDSEFNELQNYLDNGGTVIMDNETSLSMNEYGYKRSKTLKKGKGNLHILKTDEYETLKTFALDLIADKLPAVVLSESNGAAHKGCTWRIAPNGKGGYVMTIINLGKTKARLNVSMRNGEEIKCTDILTQQPLKTMFDLDVHGVLLLEIEKTKN</sequence>
<dbReference type="RefSeq" id="WP_139327758.1">
    <property type="nucleotide sequence ID" value="NZ_FTOB01000011.1"/>
</dbReference>
<dbReference type="Gene3D" id="3.20.20.80">
    <property type="entry name" value="Glycosidases"/>
    <property type="match status" value="1"/>
</dbReference>
<evidence type="ECO:0000256" key="1">
    <source>
        <dbReference type="SAM" id="Coils"/>
    </source>
</evidence>
<evidence type="ECO:0000256" key="2">
    <source>
        <dbReference type="SAM" id="SignalP"/>
    </source>
</evidence>
<dbReference type="Gene3D" id="3.40.50.880">
    <property type="match status" value="1"/>
</dbReference>
<feature type="coiled-coil region" evidence="1">
    <location>
        <begin position="18"/>
        <end position="45"/>
    </location>
</feature>
<protein>
    <submittedName>
        <fullName evidence="3">Beta-galactosidase</fullName>
    </submittedName>
</protein>
<reference evidence="3 4" key="1">
    <citation type="submission" date="2017-01" db="EMBL/GenBank/DDBJ databases">
        <authorList>
            <person name="Varghese N."/>
            <person name="Submissions S."/>
        </authorList>
    </citation>
    <scope>NUCLEOTIDE SEQUENCE [LARGE SCALE GENOMIC DNA]</scope>
    <source>
        <strain evidence="3 4">DSM 2061</strain>
    </source>
</reference>
<dbReference type="InterPro" id="IPR017853">
    <property type="entry name" value="GH"/>
</dbReference>
<feature type="signal peptide" evidence="2">
    <location>
        <begin position="1"/>
        <end position="21"/>
    </location>
</feature>
<gene>
    <name evidence="3" type="ORF">SAMN05421766_11121</name>
</gene>
<dbReference type="EMBL" id="FTOB01000011">
    <property type="protein sequence ID" value="SIT11623.1"/>
    <property type="molecule type" value="Genomic_DNA"/>
</dbReference>
<evidence type="ECO:0000313" key="3">
    <source>
        <dbReference type="EMBL" id="SIT11623.1"/>
    </source>
</evidence>
<feature type="chain" id="PRO_5045148961" evidence="2">
    <location>
        <begin position="22"/>
        <end position="780"/>
    </location>
</feature>
<comment type="caution">
    <text evidence="3">The sequence shown here is derived from an EMBL/GenBank/DDBJ whole genome shotgun (WGS) entry which is preliminary data.</text>
</comment>
<dbReference type="SUPFAM" id="SSF51445">
    <property type="entry name" value="(Trans)glycosidases"/>
    <property type="match status" value="1"/>
</dbReference>
<proteinExistence type="predicted"/>